<dbReference type="PROSITE" id="PS50893">
    <property type="entry name" value="ABC_TRANSPORTER_2"/>
    <property type="match status" value="1"/>
</dbReference>
<dbReference type="SUPFAM" id="SSF52540">
    <property type="entry name" value="P-loop containing nucleoside triphosphate hydrolases"/>
    <property type="match status" value="1"/>
</dbReference>
<protein>
    <submittedName>
        <fullName evidence="8">ABC transporter ATP-binding protein</fullName>
    </submittedName>
</protein>
<dbReference type="Proteomes" id="UP001174932">
    <property type="component" value="Unassembled WGS sequence"/>
</dbReference>
<evidence type="ECO:0000313" key="9">
    <source>
        <dbReference type="Proteomes" id="UP001174932"/>
    </source>
</evidence>
<comment type="similarity">
    <text evidence="1">Belongs to the ABC transporter superfamily.</text>
</comment>
<dbReference type="PANTHER" id="PTHR42794">
    <property type="entry name" value="HEMIN IMPORT ATP-BINDING PROTEIN HMUV"/>
    <property type="match status" value="1"/>
</dbReference>
<comment type="function">
    <text evidence="6">Part of the ABC transporter complex HmuTUV involved in hemin import. Responsible for energy coupling to the transport system.</text>
</comment>
<reference evidence="8" key="1">
    <citation type="journal article" date="2015" name="Int. J. Syst. Evol. Microbiol.">
        <title>Rhizobium alvei sp. nov., isolated from a freshwater river.</title>
        <authorList>
            <person name="Sheu S.Y."/>
            <person name="Huang H.W."/>
            <person name="Young C.C."/>
            <person name="Chen W.M."/>
        </authorList>
    </citation>
    <scope>NUCLEOTIDE SEQUENCE</scope>
    <source>
        <strain evidence="8">TNR-22</strain>
    </source>
</reference>
<dbReference type="CDD" id="cd03214">
    <property type="entry name" value="ABC_Iron-Siderophores_B12_Hemin"/>
    <property type="match status" value="1"/>
</dbReference>
<evidence type="ECO:0000259" key="7">
    <source>
        <dbReference type="PROSITE" id="PS50893"/>
    </source>
</evidence>
<dbReference type="InterPro" id="IPR003593">
    <property type="entry name" value="AAA+_ATPase"/>
</dbReference>
<dbReference type="InterPro" id="IPR027417">
    <property type="entry name" value="P-loop_NTPase"/>
</dbReference>
<accession>A0ABT8YQE9</accession>
<dbReference type="InterPro" id="IPR003439">
    <property type="entry name" value="ABC_transporter-like_ATP-bd"/>
</dbReference>
<evidence type="ECO:0000256" key="4">
    <source>
        <dbReference type="ARBA" id="ARBA00022840"/>
    </source>
</evidence>
<dbReference type="PANTHER" id="PTHR42794:SF1">
    <property type="entry name" value="HEMIN IMPORT ATP-BINDING PROTEIN HMUV"/>
    <property type="match status" value="1"/>
</dbReference>
<keyword evidence="2" id="KW-0813">Transport</keyword>
<evidence type="ECO:0000256" key="2">
    <source>
        <dbReference type="ARBA" id="ARBA00022448"/>
    </source>
</evidence>
<dbReference type="RefSeq" id="WP_304377871.1">
    <property type="nucleotide sequence ID" value="NZ_JAUOZU010000014.1"/>
</dbReference>
<evidence type="ECO:0000313" key="8">
    <source>
        <dbReference type="EMBL" id="MDO6965941.1"/>
    </source>
</evidence>
<dbReference type="EMBL" id="JAUOZU010000014">
    <property type="protein sequence ID" value="MDO6965941.1"/>
    <property type="molecule type" value="Genomic_DNA"/>
</dbReference>
<reference evidence="8" key="2">
    <citation type="submission" date="2023-07" db="EMBL/GenBank/DDBJ databases">
        <authorList>
            <person name="Shen H."/>
        </authorList>
    </citation>
    <scope>NUCLEOTIDE SEQUENCE</scope>
    <source>
        <strain evidence="8">TNR-22</strain>
    </source>
</reference>
<evidence type="ECO:0000256" key="1">
    <source>
        <dbReference type="ARBA" id="ARBA00005417"/>
    </source>
</evidence>
<sequence length="259" mass="28119">MTNLAIAGDSLAYSPRSGRNLLEDVSISVADGERLAIIGPNGAGKTTLLRLLAGLQGPTSGTVRLYDRDIRAMRPVDRARLVAVVGQVDQPDHRICVRDYVGLGRVPHHGQVKKTDDRAIVDAALVRTGIEAFAGREMGSLSGGERQRAQIARALAQEPRILFLDEPTNHLDPRARSDLMRFVAGLDLTVVAVLHDLHVVPEFATQVAVVDAGRIVACGPPDQALSRETVQRVFGIDLFRLPHPVENRQVTVFDIPSQL</sequence>
<gene>
    <name evidence="8" type="ORF">Q4481_18435</name>
</gene>
<keyword evidence="4 8" id="KW-0067">ATP-binding</keyword>
<proteinExistence type="inferred from homology"/>
<dbReference type="Gene3D" id="3.40.50.300">
    <property type="entry name" value="P-loop containing nucleotide triphosphate hydrolases"/>
    <property type="match status" value="1"/>
</dbReference>
<organism evidence="8 9">
    <name type="scientific">Rhizobium alvei</name>
    <dbReference type="NCBI Taxonomy" id="1132659"/>
    <lineage>
        <taxon>Bacteria</taxon>
        <taxon>Pseudomonadati</taxon>
        <taxon>Pseudomonadota</taxon>
        <taxon>Alphaproteobacteria</taxon>
        <taxon>Hyphomicrobiales</taxon>
        <taxon>Rhizobiaceae</taxon>
        <taxon>Rhizobium/Agrobacterium group</taxon>
        <taxon>Rhizobium</taxon>
    </lineage>
</organism>
<evidence type="ECO:0000256" key="3">
    <source>
        <dbReference type="ARBA" id="ARBA00022741"/>
    </source>
</evidence>
<dbReference type="InterPro" id="IPR017871">
    <property type="entry name" value="ABC_transporter-like_CS"/>
</dbReference>
<keyword evidence="5" id="KW-1278">Translocase</keyword>
<evidence type="ECO:0000256" key="6">
    <source>
        <dbReference type="ARBA" id="ARBA00037066"/>
    </source>
</evidence>
<dbReference type="SMART" id="SM00382">
    <property type="entry name" value="AAA"/>
    <property type="match status" value="1"/>
</dbReference>
<dbReference type="Pfam" id="PF00005">
    <property type="entry name" value="ABC_tran"/>
    <property type="match status" value="1"/>
</dbReference>
<feature type="domain" description="ABC transporter" evidence="7">
    <location>
        <begin position="6"/>
        <end position="237"/>
    </location>
</feature>
<comment type="caution">
    <text evidence="8">The sequence shown here is derived from an EMBL/GenBank/DDBJ whole genome shotgun (WGS) entry which is preliminary data.</text>
</comment>
<keyword evidence="3" id="KW-0547">Nucleotide-binding</keyword>
<evidence type="ECO:0000256" key="5">
    <source>
        <dbReference type="ARBA" id="ARBA00022967"/>
    </source>
</evidence>
<name>A0ABT8YQE9_9HYPH</name>
<keyword evidence="9" id="KW-1185">Reference proteome</keyword>
<dbReference type="GO" id="GO:0005524">
    <property type="term" value="F:ATP binding"/>
    <property type="evidence" value="ECO:0007669"/>
    <property type="project" value="UniProtKB-KW"/>
</dbReference>
<dbReference type="PROSITE" id="PS00211">
    <property type="entry name" value="ABC_TRANSPORTER_1"/>
    <property type="match status" value="1"/>
</dbReference>